<keyword evidence="8" id="KW-0732">Signal</keyword>
<evidence type="ECO:0000256" key="6">
    <source>
        <dbReference type="ARBA" id="ARBA00023098"/>
    </source>
</evidence>
<proteinExistence type="predicted"/>
<dbReference type="InterPro" id="IPR033113">
    <property type="entry name" value="PLA2_histidine"/>
</dbReference>
<keyword evidence="4" id="KW-0964">Secreted</keyword>
<dbReference type="InterPro" id="IPR036444">
    <property type="entry name" value="PLipase_A2_dom_sf"/>
</dbReference>
<dbReference type="GO" id="GO:0016042">
    <property type="term" value="P:lipid catabolic process"/>
    <property type="evidence" value="ECO:0007669"/>
    <property type="project" value="UniProtKB-KW"/>
</dbReference>
<dbReference type="Proteomes" id="UP001652661">
    <property type="component" value="Chromosome 2L"/>
</dbReference>
<dbReference type="SUPFAM" id="SSF48619">
    <property type="entry name" value="Phospholipase A2, PLA2"/>
    <property type="match status" value="1"/>
</dbReference>
<evidence type="ECO:0000256" key="1">
    <source>
        <dbReference type="ARBA" id="ARBA00001913"/>
    </source>
</evidence>
<organism evidence="10 11">
    <name type="scientific">Drosophila kikkawai</name>
    <name type="common">Fruit fly</name>
    <dbReference type="NCBI Taxonomy" id="30033"/>
    <lineage>
        <taxon>Eukaryota</taxon>
        <taxon>Metazoa</taxon>
        <taxon>Ecdysozoa</taxon>
        <taxon>Arthropoda</taxon>
        <taxon>Hexapoda</taxon>
        <taxon>Insecta</taxon>
        <taxon>Pterygota</taxon>
        <taxon>Neoptera</taxon>
        <taxon>Endopterygota</taxon>
        <taxon>Diptera</taxon>
        <taxon>Brachycera</taxon>
        <taxon>Muscomorpha</taxon>
        <taxon>Ephydroidea</taxon>
        <taxon>Drosophilidae</taxon>
        <taxon>Drosophila</taxon>
        <taxon>Sophophora</taxon>
    </lineage>
</organism>
<dbReference type="PROSITE" id="PS00118">
    <property type="entry name" value="PA2_HIS"/>
    <property type="match status" value="1"/>
</dbReference>
<evidence type="ECO:0000259" key="9">
    <source>
        <dbReference type="Pfam" id="PF05826"/>
    </source>
</evidence>
<dbReference type="Pfam" id="PF05826">
    <property type="entry name" value="Phospholip_A2_2"/>
    <property type="match status" value="1"/>
</dbReference>
<dbReference type="GO" id="GO:0050482">
    <property type="term" value="P:arachidonate secretion"/>
    <property type="evidence" value="ECO:0007669"/>
    <property type="project" value="InterPro"/>
</dbReference>
<dbReference type="InterPro" id="IPR016090">
    <property type="entry name" value="PLA2-like_dom"/>
</dbReference>
<dbReference type="GO" id="GO:0006644">
    <property type="term" value="P:phospholipid metabolic process"/>
    <property type="evidence" value="ECO:0007669"/>
    <property type="project" value="InterPro"/>
</dbReference>
<gene>
    <name evidence="11" type="primary">LOC108081832</name>
</gene>
<dbReference type="RefSeq" id="XP_017032562.1">
    <property type="nucleotide sequence ID" value="XM_017177073.3"/>
</dbReference>
<keyword evidence="5" id="KW-0442">Lipid degradation</keyword>
<dbReference type="GeneID" id="108081832"/>
<sequence>MFSGSALLAPLLGLVLACAFHSSEGRGFVIPGTKWCGPGNIANGYDDLGTERALDMCCRAHDNCRESIAPEGEIHGLQNDGVFPIFSCACESAFRNCLTALANYQSLFVGRTYFSTKKVCFAFGHPIVSCRETQGDMFEKRCLSYHVDKGQSQLWQFYDLALYTHVTKDSAEDP</sequence>
<dbReference type="EC" id="3.1.1.4" evidence="3"/>
<evidence type="ECO:0000256" key="7">
    <source>
        <dbReference type="ARBA" id="ARBA00029903"/>
    </source>
</evidence>
<dbReference type="PANTHER" id="PTHR12253">
    <property type="entry name" value="RH14732P"/>
    <property type="match status" value="1"/>
</dbReference>
<dbReference type="Gene3D" id="1.20.90.10">
    <property type="entry name" value="Phospholipase A2 domain"/>
    <property type="match status" value="1"/>
</dbReference>
<dbReference type="GO" id="GO:0004623">
    <property type="term" value="F:phospholipase A2 activity"/>
    <property type="evidence" value="ECO:0007669"/>
    <property type="project" value="UniProtKB-EC"/>
</dbReference>
<feature type="chain" id="PRO_5027813556" description="phospholipase A2" evidence="8">
    <location>
        <begin position="26"/>
        <end position="174"/>
    </location>
</feature>
<protein>
    <recommendedName>
        <fullName evidence="3">phospholipase A2</fullName>
        <ecNumber evidence="3">3.1.1.4</ecNumber>
    </recommendedName>
    <alternativeName>
        <fullName evidence="7">Phosphatidylcholine 2-acylhydrolase</fullName>
    </alternativeName>
</protein>
<reference evidence="11" key="2">
    <citation type="submission" date="2025-08" db="UniProtKB">
        <authorList>
            <consortium name="RefSeq"/>
        </authorList>
    </citation>
    <scope>IDENTIFICATION</scope>
    <source>
        <strain evidence="11">14028-0561.14</strain>
        <tissue evidence="11">Whole fly</tissue>
    </source>
</reference>
<evidence type="ECO:0000256" key="4">
    <source>
        <dbReference type="ARBA" id="ARBA00022525"/>
    </source>
</evidence>
<evidence type="ECO:0000313" key="11">
    <source>
        <dbReference type="RefSeq" id="XP_017032562.1"/>
    </source>
</evidence>
<dbReference type="GO" id="GO:0005576">
    <property type="term" value="C:extracellular region"/>
    <property type="evidence" value="ECO:0007669"/>
    <property type="project" value="UniProtKB-SubCell"/>
</dbReference>
<comment type="cofactor">
    <cofactor evidence="1">
        <name>Ca(2+)</name>
        <dbReference type="ChEBI" id="CHEBI:29108"/>
    </cofactor>
</comment>
<evidence type="ECO:0000256" key="8">
    <source>
        <dbReference type="SAM" id="SignalP"/>
    </source>
</evidence>
<feature type="domain" description="Phospholipase A2-like central" evidence="9">
    <location>
        <begin position="30"/>
        <end position="122"/>
    </location>
</feature>
<reference evidence="10" key="1">
    <citation type="submission" date="2025-05" db="UniProtKB">
        <authorList>
            <consortium name="RefSeq"/>
        </authorList>
    </citation>
    <scope>NUCLEOTIDE SEQUENCE [LARGE SCALE GENOMIC DNA]</scope>
    <source>
        <strain evidence="10">14028-0561.14</strain>
    </source>
</reference>
<keyword evidence="6" id="KW-0443">Lipid metabolism</keyword>
<evidence type="ECO:0000256" key="3">
    <source>
        <dbReference type="ARBA" id="ARBA00013278"/>
    </source>
</evidence>
<feature type="signal peptide" evidence="8">
    <location>
        <begin position="1"/>
        <end position="25"/>
    </location>
</feature>
<dbReference type="OrthoDB" id="10059604at2759"/>
<comment type="subcellular location">
    <subcellularLocation>
        <location evidence="2">Secreted</location>
    </subcellularLocation>
</comment>
<evidence type="ECO:0000256" key="2">
    <source>
        <dbReference type="ARBA" id="ARBA00004613"/>
    </source>
</evidence>
<evidence type="ECO:0000256" key="5">
    <source>
        <dbReference type="ARBA" id="ARBA00022963"/>
    </source>
</evidence>
<accession>A0A6P4IU84</accession>
<dbReference type="AlphaFoldDB" id="A0A6P4IU84"/>
<evidence type="ECO:0000313" key="10">
    <source>
        <dbReference type="Proteomes" id="UP001652661"/>
    </source>
</evidence>
<name>A0A6P4IU84_DROKI</name>
<keyword evidence="10" id="KW-1185">Reference proteome</keyword>